<accession>M2N1W9</accession>
<reference evidence="2 3" key="1">
    <citation type="journal article" date="2012" name="PLoS Pathog.">
        <title>Diverse lifestyles and strategies of plant pathogenesis encoded in the genomes of eighteen Dothideomycetes fungi.</title>
        <authorList>
            <person name="Ohm R.A."/>
            <person name="Feau N."/>
            <person name="Henrissat B."/>
            <person name="Schoch C.L."/>
            <person name="Horwitz B.A."/>
            <person name="Barry K.W."/>
            <person name="Condon B.J."/>
            <person name="Copeland A.C."/>
            <person name="Dhillon B."/>
            <person name="Glaser F."/>
            <person name="Hesse C.N."/>
            <person name="Kosti I."/>
            <person name="LaButti K."/>
            <person name="Lindquist E.A."/>
            <person name="Lucas S."/>
            <person name="Salamov A.A."/>
            <person name="Bradshaw R.E."/>
            <person name="Ciuffetti L."/>
            <person name="Hamelin R.C."/>
            <person name="Kema G.H.J."/>
            <person name="Lawrence C."/>
            <person name="Scott J.A."/>
            <person name="Spatafora J.W."/>
            <person name="Turgeon B.G."/>
            <person name="de Wit P.J.G.M."/>
            <person name="Zhong S."/>
            <person name="Goodwin S.B."/>
            <person name="Grigoriev I.V."/>
        </authorList>
    </citation>
    <scope>NUCLEOTIDE SEQUENCE [LARGE SCALE GENOMIC DNA]</scope>
    <source>
        <strain evidence="2 3">UAMH 10762</strain>
    </source>
</reference>
<dbReference type="GeneID" id="19108696"/>
<evidence type="ECO:0000313" key="2">
    <source>
        <dbReference type="EMBL" id="EMC97923.1"/>
    </source>
</evidence>
<dbReference type="HOGENOM" id="CLU_1495916_0_0_1"/>
<organism evidence="2 3">
    <name type="scientific">Baudoinia panamericana (strain UAMH 10762)</name>
    <name type="common">Angels' share fungus</name>
    <name type="synonym">Baudoinia compniacensis (strain UAMH 10762)</name>
    <dbReference type="NCBI Taxonomy" id="717646"/>
    <lineage>
        <taxon>Eukaryota</taxon>
        <taxon>Fungi</taxon>
        <taxon>Dikarya</taxon>
        <taxon>Ascomycota</taxon>
        <taxon>Pezizomycotina</taxon>
        <taxon>Dothideomycetes</taxon>
        <taxon>Dothideomycetidae</taxon>
        <taxon>Mycosphaerellales</taxon>
        <taxon>Teratosphaeriaceae</taxon>
        <taxon>Baudoinia</taxon>
    </lineage>
</organism>
<feature type="region of interest" description="Disordered" evidence="1">
    <location>
        <begin position="1"/>
        <end position="53"/>
    </location>
</feature>
<protein>
    <submittedName>
        <fullName evidence="2">Uncharacterized protein</fullName>
    </submittedName>
</protein>
<dbReference type="AlphaFoldDB" id="M2N1W9"/>
<name>M2N1W9_BAUPA</name>
<dbReference type="KEGG" id="bcom:BAUCODRAFT_146525"/>
<dbReference type="OrthoDB" id="5420368at2759"/>
<proteinExistence type="predicted"/>
<dbReference type="EMBL" id="KB445553">
    <property type="protein sequence ID" value="EMC97923.1"/>
    <property type="molecule type" value="Genomic_DNA"/>
</dbReference>
<feature type="compositionally biased region" description="Gly residues" evidence="1">
    <location>
        <begin position="128"/>
        <end position="149"/>
    </location>
</feature>
<sequence>MDSQAPSARTAQTNNQPLKKPTVRTTASDHPNNRPGGFIKPPPPARQQRIKWTADNDRKLLLFALGRHPSGKESQAIADWFDEKPTGKAIQERLTKLRAEQRRIVAEAGIEMEGVEGMDGRGGDGDGEGNGGGGGVGEGMGGSGEGGGVVDQPEGSDMIVMGQNRVEAREDGPEENAGDK</sequence>
<feature type="region of interest" description="Disordered" evidence="1">
    <location>
        <begin position="110"/>
        <end position="180"/>
    </location>
</feature>
<gene>
    <name evidence="2" type="ORF">BAUCODRAFT_146525</name>
</gene>
<dbReference type="Proteomes" id="UP000011761">
    <property type="component" value="Unassembled WGS sequence"/>
</dbReference>
<feature type="compositionally biased region" description="Basic and acidic residues" evidence="1">
    <location>
        <begin position="166"/>
        <end position="180"/>
    </location>
</feature>
<evidence type="ECO:0000256" key="1">
    <source>
        <dbReference type="SAM" id="MobiDB-lite"/>
    </source>
</evidence>
<feature type="compositionally biased region" description="Polar residues" evidence="1">
    <location>
        <begin position="1"/>
        <end position="30"/>
    </location>
</feature>
<dbReference type="RefSeq" id="XP_007674797.1">
    <property type="nucleotide sequence ID" value="XM_007676607.1"/>
</dbReference>
<keyword evidence="3" id="KW-1185">Reference proteome</keyword>
<evidence type="ECO:0000313" key="3">
    <source>
        <dbReference type="Proteomes" id="UP000011761"/>
    </source>
</evidence>